<dbReference type="Proteomes" id="UP000198534">
    <property type="component" value="Unassembled WGS sequence"/>
</dbReference>
<dbReference type="EMBL" id="FNNQ01000005">
    <property type="protein sequence ID" value="SDW69014.1"/>
    <property type="molecule type" value="Genomic_DNA"/>
</dbReference>
<proteinExistence type="predicted"/>
<evidence type="ECO:0000313" key="1">
    <source>
        <dbReference type="EMBL" id="SDW69014.1"/>
    </source>
</evidence>
<reference evidence="1 2" key="1">
    <citation type="submission" date="2016-10" db="EMBL/GenBank/DDBJ databases">
        <authorList>
            <person name="de Groot N.N."/>
        </authorList>
    </citation>
    <scope>NUCLEOTIDE SEQUENCE [LARGE SCALE GENOMIC DNA]</scope>
    <source>
        <strain evidence="1 2">DSM 45610</strain>
    </source>
</reference>
<sequence length="148" mass="15308">MGIFLDMRTSQNASNPFKVPLSTLATNPSLIGVIGLQTRNVANPIVKLEGTLGVERGFLTFATVTVLFARGTTNPTGGSIVYTAVVGIPTLPFDPEGTNITGTDIITICAADLLAPAAAETVYTMLAYASTDATRTGPESFQGIAARG</sequence>
<dbReference type="STRING" id="1048340.SAMN05444487_105142"/>
<dbReference type="AlphaFoldDB" id="A0A1H2VM20"/>
<name>A0A1H2VM20_9BACL</name>
<organism evidence="1 2">
    <name type="scientific">Marininema mesophilum</name>
    <dbReference type="NCBI Taxonomy" id="1048340"/>
    <lineage>
        <taxon>Bacteria</taxon>
        <taxon>Bacillati</taxon>
        <taxon>Bacillota</taxon>
        <taxon>Bacilli</taxon>
        <taxon>Bacillales</taxon>
        <taxon>Thermoactinomycetaceae</taxon>
        <taxon>Marininema</taxon>
    </lineage>
</organism>
<keyword evidence="2" id="KW-1185">Reference proteome</keyword>
<gene>
    <name evidence="1" type="ORF">SAMN05444487_105142</name>
</gene>
<accession>A0A1H2VM20</accession>
<dbReference type="OrthoDB" id="2641610at2"/>
<dbReference type="RefSeq" id="WP_091738191.1">
    <property type="nucleotide sequence ID" value="NZ_FNNQ01000005.1"/>
</dbReference>
<protein>
    <submittedName>
        <fullName evidence="1">Uncharacterized protein</fullName>
    </submittedName>
</protein>
<evidence type="ECO:0000313" key="2">
    <source>
        <dbReference type="Proteomes" id="UP000198534"/>
    </source>
</evidence>